<feature type="transmembrane region" description="Helical" evidence="2">
    <location>
        <begin position="76"/>
        <end position="93"/>
    </location>
</feature>
<keyword evidence="2" id="KW-0812">Transmembrane</keyword>
<sequence length="413" mass="43407">MASAPVEILLGIYLGILTGIIPALVSWALGFGFKYFTGVTIPPLGVLVLAVALAGVSGGLLALANPAVTESANAPTLVTGILVVAALSLYAHAKGDQMGETVPKRLSLSTLRERTLSRDVVELIGGLDEVRIRVTGDVADMEGFPPLPADLRAEIRDAEYTFPADLRISALETRFAERLRTEFDLGDVAVSIDERGQASVVAAPPFSGLSKRVSMGERAVSVETLVPTGLARGDEVRLVTDGGRLVGTVVSAQSDENASGREQPAASTRDAANPTEDDEEPVSSPVRAPTTTGGRGRLTVAVPHRDAGELVEADAVQVVVEAQGSRLEYELVSLLRRNGKLFQRFTVTSGSPIEGATLGTATVREAYGVAVLAVRRQSGWTLVPTGTFEFTESDDVFAVGSRDALDRFAEAVA</sequence>
<evidence type="ECO:0000256" key="2">
    <source>
        <dbReference type="SAM" id="Phobius"/>
    </source>
</evidence>
<dbReference type="Pfam" id="PF26502">
    <property type="entry name" value="DUF8167_2nd"/>
    <property type="match status" value="1"/>
</dbReference>
<dbReference type="InterPro" id="IPR058603">
    <property type="entry name" value="DUF8167_2nd"/>
</dbReference>
<comment type="caution">
    <text evidence="4">The sequence shown here is derived from an EMBL/GenBank/DDBJ whole genome shotgun (WGS) entry which is preliminary data.</text>
</comment>
<dbReference type="PROSITE" id="PS51202">
    <property type="entry name" value="RCK_C"/>
    <property type="match status" value="1"/>
</dbReference>
<evidence type="ECO:0000256" key="1">
    <source>
        <dbReference type="SAM" id="MobiDB-lite"/>
    </source>
</evidence>
<dbReference type="InterPro" id="IPR036721">
    <property type="entry name" value="RCK_C_sf"/>
</dbReference>
<protein>
    <submittedName>
        <fullName evidence="4">Potassium channel family protein</fullName>
    </submittedName>
</protein>
<keyword evidence="4" id="KW-0406">Ion transport</keyword>
<name>A0ABD6C6B2_9EURY</name>
<dbReference type="InterPro" id="IPR058604">
    <property type="entry name" value="DUF8167_3rd"/>
</dbReference>
<keyword evidence="4" id="KW-0407">Ion channel</keyword>
<dbReference type="InterPro" id="IPR058480">
    <property type="entry name" value="DUF8167_N"/>
</dbReference>
<dbReference type="Gene3D" id="3.30.70.1450">
    <property type="entry name" value="Regulator of K+ conductance, C-terminal domain"/>
    <property type="match status" value="1"/>
</dbReference>
<accession>A0ABD6C6B2</accession>
<proteinExistence type="predicted"/>
<keyword evidence="4" id="KW-0813">Transport</keyword>
<dbReference type="Pfam" id="PF26503">
    <property type="entry name" value="DUF8167_3rd"/>
    <property type="match status" value="1"/>
</dbReference>
<dbReference type="EMBL" id="JBHUDJ010000001">
    <property type="protein sequence ID" value="MFD1585711.1"/>
    <property type="molecule type" value="Genomic_DNA"/>
</dbReference>
<dbReference type="GO" id="GO:0034220">
    <property type="term" value="P:monoatomic ion transmembrane transport"/>
    <property type="evidence" value="ECO:0007669"/>
    <property type="project" value="UniProtKB-KW"/>
</dbReference>
<keyword evidence="5" id="KW-1185">Reference proteome</keyword>
<dbReference type="Pfam" id="PF26501">
    <property type="entry name" value="DUF8167"/>
    <property type="match status" value="1"/>
</dbReference>
<feature type="transmembrane region" description="Helical" evidence="2">
    <location>
        <begin position="12"/>
        <end position="32"/>
    </location>
</feature>
<feature type="transmembrane region" description="Helical" evidence="2">
    <location>
        <begin position="44"/>
        <end position="64"/>
    </location>
</feature>
<dbReference type="Pfam" id="PF02080">
    <property type="entry name" value="TrkA_C"/>
    <property type="match status" value="1"/>
</dbReference>
<organism evidence="4 5">
    <name type="scientific">Halorientalis brevis</name>
    <dbReference type="NCBI Taxonomy" id="1126241"/>
    <lineage>
        <taxon>Archaea</taxon>
        <taxon>Methanobacteriati</taxon>
        <taxon>Methanobacteriota</taxon>
        <taxon>Stenosarchaea group</taxon>
        <taxon>Halobacteria</taxon>
        <taxon>Halobacteriales</taxon>
        <taxon>Haloarculaceae</taxon>
        <taxon>Halorientalis</taxon>
    </lineage>
</organism>
<dbReference type="AlphaFoldDB" id="A0ABD6C6B2"/>
<evidence type="ECO:0000313" key="5">
    <source>
        <dbReference type="Proteomes" id="UP001597119"/>
    </source>
</evidence>
<dbReference type="Proteomes" id="UP001597119">
    <property type="component" value="Unassembled WGS sequence"/>
</dbReference>
<dbReference type="InterPro" id="IPR006037">
    <property type="entry name" value="RCK_C"/>
</dbReference>
<feature type="domain" description="RCK C-terminal" evidence="3">
    <location>
        <begin position="330"/>
        <end position="413"/>
    </location>
</feature>
<dbReference type="RefSeq" id="WP_247377264.1">
    <property type="nucleotide sequence ID" value="NZ_JALLGV010000003.1"/>
</dbReference>
<reference evidence="4 5" key="1">
    <citation type="journal article" date="2019" name="Int. J. Syst. Evol. Microbiol.">
        <title>The Global Catalogue of Microorganisms (GCM) 10K type strain sequencing project: providing services to taxonomists for standard genome sequencing and annotation.</title>
        <authorList>
            <consortium name="The Broad Institute Genomics Platform"/>
            <consortium name="The Broad Institute Genome Sequencing Center for Infectious Disease"/>
            <person name="Wu L."/>
            <person name="Ma J."/>
        </authorList>
    </citation>
    <scope>NUCLEOTIDE SEQUENCE [LARGE SCALE GENOMIC DNA]</scope>
    <source>
        <strain evidence="4 5">CGMCC 1.12125</strain>
    </source>
</reference>
<evidence type="ECO:0000259" key="3">
    <source>
        <dbReference type="PROSITE" id="PS51202"/>
    </source>
</evidence>
<dbReference type="SUPFAM" id="SSF116726">
    <property type="entry name" value="TrkA C-terminal domain-like"/>
    <property type="match status" value="1"/>
</dbReference>
<evidence type="ECO:0000313" key="4">
    <source>
        <dbReference type="EMBL" id="MFD1585711.1"/>
    </source>
</evidence>
<keyword evidence="2" id="KW-1133">Transmembrane helix</keyword>
<feature type="region of interest" description="Disordered" evidence="1">
    <location>
        <begin position="249"/>
        <end position="299"/>
    </location>
</feature>
<keyword evidence="2" id="KW-0472">Membrane</keyword>
<gene>
    <name evidence="4" type="ORF">ACFR9U_01850</name>
</gene>